<organism evidence="1 2">
    <name type="scientific">Aphanomyces astaci</name>
    <name type="common">Crayfish plague agent</name>
    <dbReference type="NCBI Taxonomy" id="112090"/>
    <lineage>
        <taxon>Eukaryota</taxon>
        <taxon>Sar</taxon>
        <taxon>Stramenopiles</taxon>
        <taxon>Oomycota</taxon>
        <taxon>Saprolegniomycetes</taxon>
        <taxon>Saprolegniales</taxon>
        <taxon>Verrucalvaceae</taxon>
        <taxon>Aphanomyces</taxon>
    </lineage>
</organism>
<comment type="caution">
    <text evidence="1">The sequence shown here is derived from an EMBL/GenBank/DDBJ whole genome shotgun (WGS) entry which is preliminary data.</text>
</comment>
<reference evidence="1 2" key="1">
    <citation type="submission" date="2018-08" db="EMBL/GenBank/DDBJ databases">
        <title>Aphanomyces genome sequencing and annotation.</title>
        <authorList>
            <person name="Minardi D."/>
            <person name="Oidtmann B."/>
            <person name="Van Der Giezen M."/>
            <person name="Studholme D.J."/>
        </authorList>
    </citation>
    <scope>NUCLEOTIDE SEQUENCE [LARGE SCALE GENOMIC DNA]</scope>
    <source>
        <strain evidence="1 2">Da</strain>
    </source>
</reference>
<name>A0A418EA02_APHAT</name>
<accession>A0A418EA02</accession>
<dbReference type="Gene3D" id="3.40.630.10">
    <property type="entry name" value="Zn peptidases"/>
    <property type="match status" value="1"/>
</dbReference>
<evidence type="ECO:0000313" key="2">
    <source>
        <dbReference type="Proteomes" id="UP000285430"/>
    </source>
</evidence>
<dbReference type="EMBL" id="QUTH01005559">
    <property type="protein sequence ID" value="RHZ09396.1"/>
    <property type="molecule type" value="Genomic_DNA"/>
</dbReference>
<sequence>MKWYPYGDTKEPIGGGFDEKFDVLGRGLQSVMGAYIPGPVAKTFYFAYGVLSDYAFREFKKPAVTFELVGNDFAVDVSTIPTRGIEVYKGINQFAKETTKFNGGPITEPVPTTTAAPDGCNTCDWCFIPRLNSCFSEFTKNECVVQNAEYGALWCVEIRTKK</sequence>
<dbReference type="SUPFAM" id="SSF53187">
    <property type="entry name" value="Zn-dependent exopeptidases"/>
    <property type="match status" value="1"/>
</dbReference>
<evidence type="ECO:0000313" key="1">
    <source>
        <dbReference type="EMBL" id="RHZ09396.1"/>
    </source>
</evidence>
<proteinExistence type="predicted"/>
<dbReference type="VEuPathDB" id="FungiDB:H257_18929"/>
<protein>
    <submittedName>
        <fullName evidence="1">Uncharacterized protein</fullName>
    </submittedName>
</protein>
<dbReference type="Proteomes" id="UP000285430">
    <property type="component" value="Unassembled WGS sequence"/>
</dbReference>
<gene>
    <name evidence="1" type="ORF">DYB37_014092</name>
</gene>
<dbReference type="AlphaFoldDB" id="A0A418EA02"/>